<dbReference type="OrthoDB" id="9810382at2"/>
<gene>
    <name evidence="2" type="ORF">DFR45_107126</name>
</gene>
<proteinExistence type="predicted"/>
<comment type="caution">
    <text evidence="2">The sequence shown here is derived from an EMBL/GenBank/DDBJ whole genome shotgun (WGS) entry which is preliminary data.</text>
</comment>
<feature type="transmembrane region" description="Helical" evidence="1">
    <location>
        <begin position="289"/>
        <end position="308"/>
    </location>
</feature>
<dbReference type="Proteomes" id="UP000252174">
    <property type="component" value="Unassembled WGS sequence"/>
</dbReference>
<feature type="transmembrane region" description="Helical" evidence="1">
    <location>
        <begin position="337"/>
        <end position="359"/>
    </location>
</feature>
<name>A0A369AL82_9BURK</name>
<accession>A0A369AL82</accession>
<feature type="transmembrane region" description="Helical" evidence="1">
    <location>
        <begin position="261"/>
        <end position="282"/>
    </location>
</feature>
<protein>
    <submittedName>
        <fullName evidence="2">Uncharacterized protein</fullName>
    </submittedName>
</protein>
<organism evidence="2 3">
    <name type="scientific">Extensimonas vulgaris</name>
    <dbReference type="NCBI Taxonomy" id="1031594"/>
    <lineage>
        <taxon>Bacteria</taxon>
        <taxon>Pseudomonadati</taxon>
        <taxon>Pseudomonadota</taxon>
        <taxon>Betaproteobacteria</taxon>
        <taxon>Burkholderiales</taxon>
        <taxon>Comamonadaceae</taxon>
        <taxon>Extensimonas</taxon>
    </lineage>
</organism>
<keyword evidence="1" id="KW-1133">Transmembrane helix</keyword>
<keyword evidence="1" id="KW-0812">Transmembrane</keyword>
<keyword evidence="1" id="KW-0472">Membrane</keyword>
<dbReference type="EMBL" id="QPJU01000007">
    <property type="protein sequence ID" value="RCX09046.1"/>
    <property type="molecule type" value="Genomic_DNA"/>
</dbReference>
<keyword evidence="3" id="KW-1185">Reference proteome</keyword>
<sequence>MDIGTVMNTMRDPAGVPAHPVLFQGLMIITWVLHIAFVHLTLGAAGMAIYAFYRRDSSPYWERLSMALTKVAKVGVSLLIVLGVAPLLFTQVIYDPQWYVSNVLSGRWAIAFIFTLIVAYCCWFAFYYANHEGAKKRVGFYAWIALALFCLDGLIMHALSYQALLPGQWMNWYAPGGVVDSSGSALHAIQWPRYVFIMSLSVPAVGVFLIAYDHYFAARADRESEYRAFARGLGQRLAAGGYALAALLMVVWQLTQPGKSGLMVHPLGWVLVLGLAIMAVWMKRLKTTAHGYWPVLGGLGVLALLALWREIVRIAHLKPFGYDITTYTVHVDWPSTLLFFSTFIGVGGLVGGFYLTLLYRSGRVQGLYTAERTVARLGSGAVFILGLWIAVFFTYGIVIWVRNSFV</sequence>
<evidence type="ECO:0000313" key="3">
    <source>
        <dbReference type="Proteomes" id="UP000252174"/>
    </source>
</evidence>
<dbReference type="RefSeq" id="WP_114483759.1">
    <property type="nucleotide sequence ID" value="NZ_QPJU01000007.1"/>
</dbReference>
<evidence type="ECO:0000313" key="2">
    <source>
        <dbReference type="EMBL" id="RCX09046.1"/>
    </source>
</evidence>
<feature type="transmembrane region" description="Helical" evidence="1">
    <location>
        <begin position="74"/>
        <end position="94"/>
    </location>
</feature>
<feature type="transmembrane region" description="Helical" evidence="1">
    <location>
        <begin position="106"/>
        <end position="128"/>
    </location>
</feature>
<feature type="transmembrane region" description="Helical" evidence="1">
    <location>
        <begin position="194"/>
        <end position="216"/>
    </location>
</feature>
<reference evidence="2 3" key="1">
    <citation type="submission" date="2018-07" db="EMBL/GenBank/DDBJ databases">
        <title>Genomic Encyclopedia of Type Strains, Phase IV (KMG-IV): sequencing the most valuable type-strain genomes for metagenomic binning, comparative biology and taxonomic classification.</title>
        <authorList>
            <person name="Goeker M."/>
        </authorList>
    </citation>
    <scope>NUCLEOTIDE SEQUENCE [LARGE SCALE GENOMIC DNA]</scope>
    <source>
        <strain evidence="2 3">DSM 100911</strain>
    </source>
</reference>
<feature type="transmembrane region" description="Helical" evidence="1">
    <location>
        <begin position="237"/>
        <end position="255"/>
    </location>
</feature>
<dbReference type="AlphaFoldDB" id="A0A369AL82"/>
<feature type="transmembrane region" description="Helical" evidence="1">
    <location>
        <begin position="380"/>
        <end position="401"/>
    </location>
</feature>
<evidence type="ECO:0000256" key="1">
    <source>
        <dbReference type="SAM" id="Phobius"/>
    </source>
</evidence>
<feature type="transmembrane region" description="Helical" evidence="1">
    <location>
        <begin position="28"/>
        <end position="53"/>
    </location>
</feature>
<feature type="transmembrane region" description="Helical" evidence="1">
    <location>
        <begin position="140"/>
        <end position="164"/>
    </location>
</feature>